<evidence type="ECO:0000256" key="1">
    <source>
        <dbReference type="SAM" id="Phobius"/>
    </source>
</evidence>
<proteinExistence type="predicted"/>
<dbReference type="Proteomes" id="UP000604066">
    <property type="component" value="Unassembled WGS sequence"/>
</dbReference>
<accession>A0ABX2R7K8</accession>
<keyword evidence="1" id="KW-0812">Transmembrane</keyword>
<protein>
    <submittedName>
        <fullName evidence="2">Uncharacterized protein</fullName>
    </submittedName>
</protein>
<organism evidence="2 3">
    <name type="scientific">Carboxydothermus ferrireducens DSM 11255</name>
    <dbReference type="NCBI Taxonomy" id="1119529"/>
    <lineage>
        <taxon>Bacteria</taxon>
        <taxon>Bacillati</taxon>
        <taxon>Bacillota</taxon>
        <taxon>Clostridia</taxon>
        <taxon>Thermoanaerobacterales</taxon>
        <taxon>Thermoanaerobacteraceae</taxon>
        <taxon>Carboxydothermus</taxon>
    </lineage>
</organism>
<evidence type="ECO:0000313" key="2">
    <source>
        <dbReference type="EMBL" id="NYE57153.1"/>
    </source>
</evidence>
<keyword evidence="1" id="KW-0472">Membrane</keyword>
<evidence type="ECO:0000313" key="3">
    <source>
        <dbReference type="Proteomes" id="UP000604066"/>
    </source>
</evidence>
<dbReference type="EMBL" id="JACCBS010000001">
    <property type="protein sequence ID" value="NYE57153.1"/>
    <property type="molecule type" value="Genomic_DNA"/>
</dbReference>
<comment type="caution">
    <text evidence="2">The sequence shown here is derived from an EMBL/GenBank/DDBJ whole genome shotgun (WGS) entry which is preliminary data.</text>
</comment>
<dbReference type="RefSeq" id="WP_028052457.1">
    <property type="nucleotide sequence ID" value="NZ_ATYG01000021.1"/>
</dbReference>
<keyword evidence="3" id="KW-1185">Reference proteome</keyword>
<sequence length="147" mass="15860">MMTGLAKNQRGLGALFLGVFWLWIVFLILGYSNFVAEALNMRSSFLKATLIAVKAAARSINEQVAQSGGNAQINLGKARQAADTYFQLNLPPVFKQTGATAEIESIQIINQTTVELTTSASVPVVTPLGKLTVPFKTTQRAGLKVFQ</sequence>
<gene>
    <name evidence="2" type="ORF">HDG70_000859</name>
</gene>
<name>A0ABX2R7K8_9THEO</name>
<keyword evidence="1" id="KW-1133">Transmembrane helix</keyword>
<feature type="transmembrane region" description="Helical" evidence="1">
    <location>
        <begin position="12"/>
        <end position="34"/>
    </location>
</feature>
<reference evidence="2 3" key="1">
    <citation type="submission" date="2020-07" db="EMBL/GenBank/DDBJ databases">
        <title>Genomic Encyclopedia of Type Strains, Phase III (KMG-III): the genomes of soil and plant-associated and newly described type strains.</title>
        <authorList>
            <person name="Whitman W."/>
        </authorList>
    </citation>
    <scope>NUCLEOTIDE SEQUENCE [LARGE SCALE GENOMIC DNA]</scope>
    <source>
        <strain evidence="2 3">DSM 11255</strain>
    </source>
</reference>